<feature type="domain" description="Aminotransferase class V" evidence="5">
    <location>
        <begin position="18"/>
        <end position="381"/>
    </location>
</feature>
<evidence type="ECO:0000256" key="4">
    <source>
        <dbReference type="RuleBase" id="RU004504"/>
    </source>
</evidence>
<dbReference type="InterPro" id="IPR015422">
    <property type="entry name" value="PyrdxlP-dep_Trfase_small"/>
</dbReference>
<dbReference type="Proteomes" id="UP000250079">
    <property type="component" value="Chromosome"/>
</dbReference>
<evidence type="ECO:0000313" key="7">
    <source>
        <dbReference type="Proteomes" id="UP000250079"/>
    </source>
</evidence>
<dbReference type="AlphaFoldDB" id="A0A2Z2NS92"/>
<dbReference type="PANTHER" id="PTHR43586">
    <property type="entry name" value="CYSTEINE DESULFURASE"/>
    <property type="match status" value="1"/>
</dbReference>
<sequence>MDITQIRRDTPGVANVIHLLASGSALMPRCVSEAVVSHIELESLHGGYEAAEMQADSLNSVYDSIARLIGATAKEIALLENATVAWCQAFYALPLQRGQRILTCEAEYAANYVAFLQRARRDGLIIDVIPSTASGELDLDALASMMDESVGLIAITWVPTNGGLVNPAAEVGKIARRYDVPYLLDACQAVGQMPVNVVEIGCDFLSATGRKFLRGPRGTGFLYVCESWIEKLEPVVIDHFAAPWIATDQYELRSDARRFENWENAYALRAGLGKAADYALSIGLEAIQARVVGLTAQLREQLQGLPGARLRDLGANPCAIASFSLEALEPGAVVRTLRSRGINIGASDPSSTRLDAERRALPTLLRVGPHYYNTEDEIEQLVDALKTLIPTTN</sequence>
<dbReference type="InterPro" id="IPR015421">
    <property type="entry name" value="PyrdxlP-dep_Trfase_major"/>
</dbReference>
<dbReference type="EC" id="2.8.1.7" evidence="6"/>
<evidence type="ECO:0000259" key="5">
    <source>
        <dbReference type="Pfam" id="PF00266"/>
    </source>
</evidence>
<gene>
    <name evidence="6" type="primary">csd_1</name>
    <name evidence="6" type="ORF">IMCC3135_01590</name>
</gene>
<dbReference type="RefSeq" id="WP_205737861.1">
    <property type="nucleotide sequence ID" value="NZ_CP018632.1"/>
</dbReference>
<comment type="cofactor">
    <cofactor evidence="1 4">
        <name>pyridoxal 5'-phosphate</name>
        <dbReference type="ChEBI" id="CHEBI:597326"/>
    </cofactor>
</comment>
<dbReference type="SUPFAM" id="SSF53383">
    <property type="entry name" value="PLP-dependent transferases"/>
    <property type="match status" value="1"/>
</dbReference>
<proteinExistence type="inferred from homology"/>
<dbReference type="Gene3D" id="3.90.1150.10">
    <property type="entry name" value="Aspartate Aminotransferase, domain 1"/>
    <property type="match status" value="1"/>
</dbReference>
<evidence type="ECO:0000256" key="2">
    <source>
        <dbReference type="ARBA" id="ARBA00022898"/>
    </source>
</evidence>
<dbReference type="Pfam" id="PF00266">
    <property type="entry name" value="Aminotran_5"/>
    <property type="match status" value="1"/>
</dbReference>
<dbReference type="KEGG" id="gai:IMCC3135_01590"/>
<evidence type="ECO:0000256" key="1">
    <source>
        <dbReference type="ARBA" id="ARBA00001933"/>
    </source>
</evidence>
<dbReference type="PANTHER" id="PTHR43586:SF24">
    <property type="entry name" value="BLR4730 PROTEIN"/>
    <property type="match status" value="1"/>
</dbReference>
<dbReference type="InterPro" id="IPR020578">
    <property type="entry name" value="Aminotrans_V_PyrdxlP_BS"/>
</dbReference>
<name>A0A2Z2NS92_9GAMM</name>
<dbReference type="GO" id="GO:0031071">
    <property type="term" value="F:cysteine desulfurase activity"/>
    <property type="evidence" value="ECO:0007669"/>
    <property type="project" value="UniProtKB-EC"/>
</dbReference>
<reference evidence="6 7" key="1">
    <citation type="submission" date="2016-12" db="EMBL/GenBank/DDBJ databases">
        <authorList>
            <person name="Song W.-J."/>
            <person name="Kurnit D.M."/>
        </authorList>
    </citation>
    <scope>NUCLEOTIDE SEQUENCE [LARGE SCALE GENOMIC DNA]</scope>
    <source>
        <strain evidence="6 7">IMCC3135</strain>
    </source>
</reference>
<dbReference type="EMBL" id="CP018632">
    <property type="protein sequence ID" value="ASJ70437.1"/>
    <property type="molecule type" value="Genomic_DNA"/>
</dbReference>
<keyword evidence="6" id="KW-0808">Transferase</keyword>
<evidence type="ECO:0000256" key="3">
    <source>
        <dbReference type="RuleBase" id="RU004075"/>
    </source>
</evidence>
<dbReference type="PROSITE" id="PS00595">
    <property type="entry name" value="AA_TRANSFER_CLASS_5"/>
    <property type="match status" value="1"/>
</dbReference>
<accession>A0A2Z2NS92</accession>
<organism evidence="6 7">
    <name type="scientific">Granulosicoccus antarcticus IMCC3135</name>
    <dbReference type="NCBI Taxonomy" id="1192854"/>
    <lineage>
        <taxon>Bacteria</taxon>
        <taxon>Pseudomonadati</taxon>
        <taxon>Pseudomonadota</taxon>
        <taxon>Gammaproteobacteria</taxon>
        <taxon>Chromatiales</taxon>
        <taxon>Granulosicoccaceae</taxon>
        <taxon>Granulosicoccus</taxon>
    </lineage>
</organism>
<keyword evidence="7" id="KW-1185">Reference proteome</keyword>
<evidence type="ECO:0000313" key="6">
    <source>
        <dbReference type="EMBL" id="ASJ70437.1"/>
    </source>
</evidence>
<dbReference type="Gene3D" id="3.40.640.10">
    <property type="entry name" value="Type I PLP-dependent aspartate aminotransferase-like (Major domain)"/>
    <property type="match status" value="1"/>
</dbReference>
<comment type="similarity">
    <text evidence="3">Belongs to the class-V pyridoxal-phosphate-dependent aminotransferase family.</text>
</comment>
<protein>
    <submittedName>
        <fullName evidence="6">Putative cysteine desulfurase</fullName>
        <ecNumber evidence="6">2.8.1.7</ecNumber>
    </submittedName>
</protein>
<dbReference type="InterPro" id="IPR015424">
    <property type="entry name" value="PyrdxlP-dep_Trfase"/>
</dbReference>
<keyword evidence="2" id="KW-0663">Pyridoxal phosphate</keyword>
<dbReference type="InterPro" id="IPR000192">
    <property type="entry name" value="Aminotrans_V_dom"/>
</dbReference>